<feature type="domain" description="HD" evidence="1">
    <location>
        <begin position="103"/>
        <end position="273"/>
    </location>
</feature>
<dbReference type="PANTHER" id="PTHR11373:SF4">
    <property type="entry name" value="DEOXYNUCLEOSIDE TRIPHOSPHATE TRIPHOSPHOHYDROLASE SAMHD1"/>
    <property type="match status" value="1"/>
</dbReference>
<evidence type="ECO:0000313" key="3">
    <source>
        <dbReference type="Proteomes" id="UP000334340"/>
    </source>
</evidence>
<proteinExistence type="predicted"/>
<keyword evidence="3" id="KW-1185">Reference proteome</keyword>
<organism evidence="2 3">
    <name type="scientific">Candidatus Methylomirabilis lanthanidiphila</name>
    <dbReference type="NCBI Taxonomy" id="2211376"/>
    <lineage>
        <taxon>Bacteria</taxon>
        <taxon>Candidatus Methylomirabilota</taxon>
        <taxon>Candidatus Methylomirabilia</taxon>
        <taxon>Candidatus Methylomirabilales</taxon>
        <taxon>Candidatus Methylomirabilaceae</taxon>
        <taxon>Candidatus Methylomirabilis</taxon>
    </lineage>
</organism>
<dbReference type="PANTHER" id="PTHR11373">
    <property type="entry name" value="DEOXYNUCLEOSIDE TRIPHOSPHATE TRIPHOSPHOHYDROLASE"/>
    <property type="match status" value="1"/>
</dbReference>
<dbReference type="GO" id="GO:0008832">
    <property type="term" value="F:dGTPase activity"/>
    <property type="evidence" value="ECO:0007669"/>
    <property type="project" value="TreeGrafter"/>
</dbReference>
<protein>
    <submittedName>
        <fullName evidence="2">HD domain protein</fullName>
    </submittedName>
</protein>
<dbReference type="CDD" id="cd00077">
    <property type="entry name" value="HDc"/>
    <property type="match status" value="1"/>
</dbReference>
<dbReference type="EMBL" id="CABIKM010000033">
    <property type="protein sequence ID" value="VUZ85780.1"/>
    <property type="molecule type" value="Genomic_DNA"/>
</dbReference>
<evidence type="ECO:0000313" key="2">
    <source>
        <dbReference type="EMBL" id="VUZ85780.1"/>
    </source>
</evidence>
<dbReference type="Proteomes" id="UP000334340">
    <property type="component" value="Unassembled WGS sequence"/>
</dbReference>
<dbReference type="Pfam" id="PF01966">
    <property type="entry name" value="HD"/>
    <property type="match status" value="1"/>
</dbReference>
<dbReference type="InterPro" id="IPR003607">
    <property type="entry name" value="HD/PDEase_dom"/>
</dbReference>
<dbReference type="PROSITE" id="PS51831">
    <property type="entry name" value="HD"/>
    <property type="match status" value="1"/>
</dbReference>
<dbReference type="SMART" id="SM00471">
    <property type="entry name" value="HDc"/>
    <property type="match status" value="1"/>
</dbReference>
<dbReference type="GO" id="GO:0006203">
    <property type="term" value="P:dGTP catabolic process"/>
    <property type="evidence" value="ECO:0007669"/>
    <property type="project" value="TreeGrafter"/>
</dbReference>
<evidence type="ECO:0000259" key="1">
    <source>
        <dbReference type="PROSITE" id="PS51831"/>
    </source>
</evidence>
<accession>A0A564ZKB5</accession>
<reference evidence="2 3" key="1">
    <citation type="submission" date="2019-07" db="EMBL/GenBank/DDBJ databases">
        <authorList>
            <person name="Cremers G."/>
        </authorList>
    </citation>
    <scope>NUCLEOTIDE SEQUENCE [LARGE SCALE GENOMIC DNA]</scope>
</reference>
<gene>
    <name evidence="2" type="ORF">MELA_02165</name>
</gene>
<dbReference type="AlphaFoldDB" id="A0A564ZKB5"/>
<dbReference type="InterPro" id="IPR006674">
    <property type="entry name" value="HD_domain"/>
</dbReference>
<dbReference type="SUPFAM" id="SSF109604">
    <property type="entry name" value="HD-domain/PDEase-like"/>
    <property type="match status" value="1"/>
</dbReference>
<dbReference type="InterPro" id="IPR050135">
    <property type="entry name" value="dGTPase-like"/>
</dbReference>
<sequence>MNVPPVSDSAKSWPGCEYPNLSALTDQLDAFLQKKHPDFFGSSPERPILPLKRFKVVHDNLWGTNRFSWRELALIDSPVVQRLRDIHQVGLAFQVYPSALHTRFEHCLGAATLASRIFDAILERQGGEVREIARAIAPAADPNVTISRLRQELRLAALLHDVGHSLFSHTSEKVYRELGSLKAAAEELTRFVGKTKGAGEAISFCVAGSKSIAGLLQRAKDHLLGEPSLEDYQGDIDLTNTALMIVGRAKHPFLQFLGDIVSSGFDADKLDYLLRDATAAGLPLRYDIDRYLYSVRLERQVTADGEGELEKLYKSVGTTSAERHSEGPASPLPYYETYRLRLPRQALNTIEQIVICKLMLYSYIYHHPKVRAAEGMLTRLLKRLVQSWLDDGESDMQILEHFLELTDSALRGPLGLGSSDDLAKEYSYRIVNRLLPREVYRFSEAVATHAETPLLTEFLTTLQDRARRDAHVETLEQAIGEELIIIDGNLGSTPDEALWRTGVWVDVPMAPSFEGVHELVAGGTGEMPGVEIAKLFPIDQWTQSYQHFRYYVRIYSFSEYLEKALRAARRAMQRITGIESDAFYERAQRRRS</sequence>
<dbReference type="Gene3D" id="1.10.3210.10">
    <property type="entry name" value="Hypothetical protein af1432"/>
    <property type="match status" value="1"/>
</dbReference>
<name>A0A564ZKB5_9BACT</name>